<dbReference type="GO" id="GO:0030992">
    <property type="term" value="C:intraciliary transport particle B"/>
    <property type="evidence" value="ECO:0007669"/>
    <property type="project" value="TreeGrafter"/>
</dbReference>
<evidence type="ECO:0000256" key="4">
    <source>
        <dbReference type="ARBA" id="ARBA00023069"/>
    </source>
</evidence>
<comment type="caution">
    <text evidence="6">The sequence shown here is derived from an EMBL/GenBank/DDBJ whole genome shotgun (WGS) entry which is preliminary data.</text>
</comment>
<dbReference type="GO" id="GO:0042073">
    <property type="term" value="P:intraciliary transport"/>
    <property type="evidence" value="ECO:0007669"/>
    <property type="project" value="TreeGrafter"/>
</dbReference>
<evidence type="ECO:0000256" key="3">
    <source>
        <dbReference type="ARBA" id="ARBA00022737"/>
    </source>
</evidence>
<evidence type="ECO:0000256" key="5">
    <source>
        <dbReference type="ARBA" id="ARBA00023273"/>
    </source>
</evidence>
<evidence type="ECO:0000256" key="2">
    <source>
        <dbReference type="ARBA" id="ARBA00022574"/>
    </source>
</evidence>
<reference evidence="6 7" key="1">
    <citation type="journal article" date="2015" name="Genome Biol.">
        <title>Comparative genomics of Steinernema reveals deeply conserved gene regulatory networks.</title>
        <authorList>
            <person name="Dillman A.R."/>
            <person name="Macchietto M."/>
            <person name="Porter C.F."/>
            <person name="Rogers A."/>
            <person name="Williams B."/>
            <person name="Antoshechkin I."/>
            <person name="Lee M.M."/>
            <person name="Goodwin Z."/>
            <person name="Lu X."/>
            <person name="Lewis E.E."/>
            <person name="Goodrich-Blair H."/>
            <person name="Stock S.P."/>
            <person name="Adams B.J."/>
            <person name="Sternberg P.W."/>
            <person name="Mortazavi A."/>
        </authorList>
    </citation>
    <scope>NUCLEOTIDE SEQUENCE [LARGE SCALE GENOMIC DNA]</scope>
    <source>
        <strain evidence="6 7">ALL</strain>
    </source>
</reference>
<dbReference type="OrthoDB" id="2186662at2759"/>
<proteinExistence type="predicted"/>
<keyword evidence="4" id="KW-0969">Cilium</keyword>
<evidence type="ECO:0000256" key="1">
    <source>
        <dbReference type="ARBA" id="ARBA00004138"/>
    </source>
</evidence>
<evidence type="ECO:0000313" key="7">
    <source>
        <dbReference type="Proteomes" id="UP000298663"/>
    </source>
</evidence>
<dbReference type="PANTHER" id="PTHR15722">
    <property type="entry name" value="IFT140/172-RELATED"/>
    <property type="match status" value="1"/>
</dbReference>
<keyword evidence="7" id="KW-1185">Reference proteome</keyword>
<dbReference type="Proteomes" id="UP000298663">
    <property type="component" value="Unassembled WGS sequence"/>
</dbReference>
<dbReference type="PANTHER" id="PTHR15722:SF2">
    <property type="entry name" value="INTRAFLAGELLAR TRANSPORT PROTEIN 172 HOMOLOG"/>
    <property type="match status" value="1"/>
</dbReference>
<keyword evidence="5" id="KW-0966">Cell projection</keyword>
<comment type="subcellular location">
    <subcellularLocation>
        <location evidence="1">Cell projection</location>
        <location evidence="1">Cilium</location>
    </subcellularLocation>
</comment>
<protein>
    <submittedName>
        <fullName evidence="6">Uncharacterized protein</fullName>
    </submittedName>
</protein>
<keyword evidence="3" id="KW-0677">Repeat</keyword>
<evidence type="ECO:0000313" key="6">
    <source>
        <dbReference type="EMBL" id="TKR80352.1"/>
    </source>
</evidence>
<dbReference type="AlphaFoldDB" id="A0A4U5NCQ3"/>
<name>A0A4U5NCQ3_STECR</name>
<accession>A0A4U5NCQ3</accession>
<keyword evidence="2" id="KW-0853">WD repeat</keyword>
<dbReference type="STRING" id="34508.A0A4U5NCQ3"/>
<reference evidence="6 7" key="2">
    <citation type="journal article" date="2019" name="G3 (Bethesda)">
        <title>Hybrid Assembly of the Genome of the Entomopathogenic Nematode Steinernema carpocapsae Identifies the X-Chromosome.</title>
        <authorList>
            <person name="Serra L."/>
            <person name="Macchietto M."/>
            <person name="Macias-Munoz A."/>
            <person name="McGill C.J."/>
            <person name="Rodriguez I.M."/>
            <person name="Rodriguez B."/>
            <person name="Murad R."/>
            <person name="Mortazavi A."/>
        </authorList>
    </citation>
    <scope>NUCLEOTIDE SEQUENCE [LARGE SCALE GENOMIC DNA]</scope>
    <source>
        <strain evidence="6 7">ALL</strain>
    </source>
</reference>
<dbReference type="EMBL" id="AZBU02000004">
    <property type="protein sequence ID" value="TKR80352.1"/>
    <property type="molecule type" value="Genomic_DNA"/>
</dbReference>
<gene>
    <name evidence="6" type="ORF">L596_014437</name>
</gene>
<organism evidence="6 7">
    <name type="scientific">Steinernema carpocapsae</name>
    <name type="common">Entomopathogenic nematode</name>
    <dbReference type="NCBI Taxonomy" id="34508"/>
    <lineage>
        <taxon>Eukaryota</taxon>
        <taxon>Metazoa</taxon>
        <taxon>Ecdysozoa</taxon>
        <taxon>Nematoda</taxon>
        <taxon>Chromadorea</taxon>
        <taxon>Rhabditida</taxon>
        <taxon>Tylenchina</taxon>
        <taxon>Panagrolaimomorpha</taxon>
        <taxon>Strongyloidoidea</taxon>
        <taxon>Steinernematidae</taxon>
        <taxon>Steinernema</taxon>
    </lineage>
</organism>
<sequence>MYLSWALGLPVTRSGLFSTVPIVAQFVLKFASGVLSDRLTQFSELAKVRVFNSLLVLKNEKRTNILNFCTYVQWVPNSDVVVAQSEQNLCVWYNRDDPEQVTSVPIAGDIEMVLRDSHITEVIVTEGNAKNAYQLDAKLIEFGTVIEDLDFPRAISFLDHPDRNTRTYWSLKGVTRL</sequence>
<dbReference type="GO" id="GO:0036064">
    <property type="term" value="C:ciliary basal body"/>
    <property type="evidence" value="ECO:0007669"/>
    <property type="project" value="TreeGrafter"/>
</dbReference>
<dbReference type="GO" id="GO:0005930">
    <property type="term" value="C:axoneme"/>
    <property type="evidence" value="ECO:0007669"/>
    <property type="project" value="TreeGrafter"/>
</dbReference>